<dbReference type="EMBL" id="JOJR01000836">
    <property type="protein sequence ID" value="RCN33999.1"/>
    <property type="molecule type" value="Genomic_DNA"/>
</dbReference>
<gene>
    <name evidence="1" type="ORF">ANCCAN_20157</name>
</gene>
<evidence type="ECO:0000313" key="1">
    <source>
        <dbReference type="EMBL" id="RCN33999.1"/>
    </source>
</evidence>
<dbReference type="SUPFAM" id="SSF55486">
    <property type="entry name" value="Metalloproteases ('zincins'), catalytic domain"/>
    <property type="match status" value="1"/>
</dbReference>
<accession>A0A368FSM0</accession>
<dbReference type="Proteomes" id="UP000252519">
    <property type="component" value="Unassembled WGS sequence"/>
</dbReference>
<organism evidence="1 2">
    <name type="scientific">Ancylostoma caninum</name>
    <name type="common">Dog hookworm</name>
    <dbReference type="NCBI Taxonomy" id="29170"/>
    <lineage>
        <taxon>Eukaryota</taxon>
        <taxon>Metazoa</taxon>
        <taxon>Ecdysozoa</taxon>
        <taxon>Nematoda</taxon>
        <taxon>Chromadorea</taxon>
        <taxon>Rhabditida</taxon>
        <taxon>Rhabditina</taxon>
        <taxon>Rhabditomorpha</taxon>
        <taxon>Strongyloidea</taxon>
        <taxon>Ancylostomatidae</taxon>
        <taxon>Ancylostomatinae</taxon>
        <taxon>Ancylostoma</taxon>
    </lineage>
</organism>
<proteinExistence type="predicted"/>
<evidence type="ECO:0000313" key="2">
    <source>
        <dbReference type="Proteomes" id="UP000252519"/>
    </source>
</evidence>
<dbReference type="Gene3D" id="3.40.390.10">
    <property type="entry name" value="Collagenase (Catalytic Domain)"/>
    <property type="match status" value="1"/>
</dbReference>
<reference evidence="1 2" key="1">
    <citation type="submission" date="2014-10" db="EMBL/GenBank/DDBJ databases">
        <title>Draft genome of the hookworm Ancylostoma caninum.</title>
        <authorList>
            <person name="Mitreva M."/>
        </authorList>
    </citation>
    <scope>NUCLEOTIDE SEQUENCE [LARGE SCALE GENOMIC DNA]</scope>
    <source>
        <strain evidence="1 2">Baltimore</strain>
    </source>
</reference>
<dbReference type="GO" id="GO:0008237">
    <property type="term" value="F:metallopeptidase activity"/>
    <property type="evidence" value="ECO:0007669"/>
    <property type="project" value="InterPro"/>
</dbReference>
<dbReference type="InterPro" id="IPR024079">
    <property type="entry name" value="MetalloPept_cat_dom_sf"/>
</dbReference>
<sequence>MKIPPKAEHCFASTLGRFRDALIAEYARRTNGTRARNVIDKMKEALAKEFKDTIRENSWLDKSLKEVSSS</sequence>
<dbReference type="Gene3D" id="1.10.1380.10">
    <property type="entry name" value="Neutral endopeptidase , domain2"/>
    <property type="match status" value="1"/>
</dbReference>
<comment type="caution">
    <text evidence="1">The sequence shown here is derived from an EMBL/GenBank/DDBJ whole genome shotgun (WGS) entry which is preliminary data.</text>
</comment>
<dbReference type="InterPro" id="IPR042089">
    <property type="entry name" value="Peptidase_M13_dom_2"/>
</dbReference>
<dbReference type="AlphaFoldDB" id="A0A368FSM0"/>
<keyword evidence="2" id="KW-1185">Reference proteome</keyword>
<name>A0A368FSM0_ANCCA</name>
<evidence type="ECO:0008006" key="3">
    <source>
        <dbReference type="Google" id="ProtNLM"/>
    </source>
</evidence>
<protein>
    <recommendedName>
        <fullName evidence="3">Peptidase M13 N-terminal domain-containing protein</fullName>
    </recommendedName>
</protein>